<sequence length="361" mass="42036">MSMVHGEAGYLLQYFQRKSIGNPTFYHAYQMDAEEQITNVFWADALMLIDYEYFGDVISLDSTYCTNSSHRPLTLFSGFNHHRKAVIFGAVLLYDETVESYKWLFETFLEAHKKKMPQTIFIDQDHAMARALIEIMPEAYHGLCTWHLMQNCIKHLGNLMKGESHFLSDFKKCMCEYENEDQFDKGLRNLLVTYDVKENNWFQKVYTIKEKWTSCYMKKVFTLGMRSTQLSESVNAVPEHYILKRWTKLARSETSCNVDVSYVDEDVDLSPAQSYKDICPRLIRIATEACRSPEAFTFLYKITNKLDRHMLESQKNQVNISQVNGFIDKVKESTSIHDDLAQTKGLKKEKATRVQNAQKVG</sequence>
<comment type="function">
    <text evidence="1">Putative transcription activator involved in regulating light control of development.</text>
</comment>
<evidence type="ECO:0000313" key="3">
    <source>
        <dbReference type="EMBL" id="KAI5418979.1"/>
    </source>
</evidence>
<comment type="subcellular location">
    <subcellularLocation>
        <location evidence="1">Nucleus</location>
    </subcellularLocation>
</comment>
<reference evidence="3 4" key="1">
    <citation type="journal article" date="2022" name="Nat. Genet.">
        <title>Improved pea reference genome and pan-genome highlight genomic features and evolutionary characteristics.</title>
        <authorList>
            <person name="Yang T."/>
            <person name="Liu R."/>
            <person name="Luo Y."/>
            <person name="Hu S."/>
            <person name="Wang D."/>
            <person name="Wang C."/>
            <person name="Pandey M.K."/>
            <person name="Ge S."/>
            <person name="Xu Q."/>
            <person name="Li N."/>
            <person name="Li G."/>
            <person name="Huang Y."/>
            <person name="Saxena R.K."/>
            <person name="Ji Y."/>
            <person name="Li M."/>
            <person name="Yan X."/>
            <person name="He Y."/>
            <person name="Liu Y."/>
            <person name="Wang X."/>
            <person name="Xiang C."/>
            <person name="Varshney R.K."/>
            <person name="Ding H."/>
            <person name="Gao S."/>
            <person name="Zong X."/>
        </authorList>
    </citation>
    <scope>NUCLEOTIDE SEQUENCE [LARGE SCALE GENOMIC DNA]</scope>
    <source>
        <strain evidence="3 4">cv. Zhongwan 6</strain>
    </source>
</reference>
<protein>
    <recommendedName>
        <fullName evidence="1">Protein FAR1-RELATED SEQUENCE</fullName>
    </recommendedName>
</protein>
<dbReference type="PANTHER" id="PTHR31669">
    <property type="entry name" value="PROTEIN FAR1-RELATED SEQUENCE 10-RELATED"/>
    <property type="match status" value="1"/>
</dbReference>
<keyword evidence="1" id="KW-0862">Zinc</keyword>
<proteinExistence type="inferred from homology"/>
<keyword evidence="4" id="KW-1185">Reference proteome</keyword>
<dbReference type="GO" id="GO:0005634">
    <property type="term" value="C:nucleus"/>
    <property type="evidence" value="ECO:0007669"/>
    <property type="project" value="UniProtKB-SubCell"/>
</dbReference>
<keyword evidence="1" id="KW-0539">Nucleus</keyword>
<name>A0A9D4XDF9_PEA</name>
<keyword evidence="1" id="KW-0863">Zinc-finger</keyword>
<dbReference type="InterPro" id="IPR018289">
    <property type="entry name" value="MULE_transposase_dom"/>
</dbReference>
<dbReference type="Proteomes" id="UP001058974">
    <property type="component" value="Chromosome 4"/>
</dbReference>
<evidence type="ECO:0000259" key="2">
    <source>
        <dbReference type="Pfam" id="PF10551"/>
    </source>
</evidence>
<gene>
    <name evidence="3" type="ORF">KIW84_043266</name>
</gene>
<dbReference type="AlphaFoldDB" id="A0A9D4XDF9"/>
<dbReference type="PANTHER" id="PTHR31669:SF251">
    <property type="entry name" value="PROTEIN FAR1-RELATED SEQUENCE"/>
    <property type="match status" value="1"/>
</dbReference>
<comment type="caution">
    <text evidence="3">The sequence shown here is derived from an EMBL/GenBank/DDBJ whole genome shotgun (WGS) entry which is preliminary data.</text>
</comment>
<comment type="similarity">
    <text evidence="1">Belongs to the FHY3/FAR1 family.</text>
</comment>
<dbReference type="InterPro" id="IPR031052">
    <property type="entry name" value="FHY3/FAR1"/>
</dbReference>
<dbReference type="EMBL" id="JAMSHJ010000004">
    <property type="protein sequence ID" value="KAI5418979.1"/>
    <property type="molecule type" value="Genomic_DNA"/>
</dbReference>
<dbReference type="Gramene" id="Psat04G0326600-T1">
    <property type="protein sequence ID" value="KAI5418979.1"/>
    <property type="gene ID" value="KIW84_043266"/>
</dbReference>
<organism evidence="3 4">
    <name type="scientific">Pisum sativum</name>
    <name type="common">Garden pea</name>
    <name type="synonym">Lathyrus oleraceus</name>
    <dbReference type="NCBI Taxonomy" id="3888"/>
    <lineage>
        <taxon>Eukaryota</taxon>
        <taxon>Viridiplantae</taxon>
        <taxon>Streptophyta</taxon>
        <taxon>Embryophyta</taxon>
        <taxon>Tracheophyta</taxon>
        <taxon>Spermatophyta</taxon>
        <taxon>Magnoliopsida</taxon>
        <taxon>eudicotyledons</taxon>
        <taxon>Gunneridae</taxon>
        <taxon>Pentapetalae</taxon>
        <taxon>rosids</taxon>
        <taxon>fabids</taxon>
        <taxon>Fabales</taxon>
        <taxon>Fabaceae</taxon>
        <taxon>Papilionoideae</taxon>
        <taxon>50 kb inversion clade</taxon>
        <taxon>NPAAA clade</taxon>
        <taxon>Hologalegina</taxon>
        <taxon>IRL clade</taxon>
        <taxon>Fabeae</taxon>
        <taxon>Lathyrus</taxon>
    </lineage>
</organism>
<dbReference type="Pfam" id="PF10551">
    <property type="entry name" value="MULE"/>
    <property type="match status" value="1"/>
</dbReference>
<dbReference type="GO" id="GO:0006355">
    <property type="term" value="P:regulation of DNA-templated transcription"/>
    <property type="evidence" value="ECO:0007669"/>
    <property type="project" value="UniProtKB-UniRule"/>
</dbReference>
<accession>A0A9D4XDF9</accession>
<keyword evidence="1" id="KW-0479">Metal-binding</keyword>
<evidence type="ECO:0000256" key="1">
    <source>
        <dbReference type="RuleBase" id="RU367018"/>
    </source>
</evidence>
<evidence type="ECO:0000313" key="4">
    <source>
        <dbReference type="Proteomes" id="UP001058974"/>
    </source>
</evidence>
<feature type="domain" description="MULE transposase" evidence="2">
    <location>
        <begin position="57"/>
        <end position="151"/>
    </location>
</feature>
<dbReference type="GO" id="GO:0008270">
    <property type="term" value="F:zinc ion binding"/>
    <property type="evidence" value="ECO:0007669"/>
    <property type="project" value="UniProtKB-UniRule"/>
</dbReference>